<dbReference type="InterPro" id="IPR011990">
    <property type="entry name" value="TPR-like_helical_dom_sf"/>
</dbReference>
<dbReference type="PANTHER" id="PTHR44858:SF1">
    <property type="entry name" value="UDP-N-ACETYLGLUCOSAMINE--PEPTIDE N-ACETYLGLUCOSAMINYLTRANSFERASE SPINDLY-RELATED"/>
    <property type="match status" value="1"/>
</dbReference>
<dbReference type="AlphaFoldDB" id="A0A8T8K441"/>
<dbReference type="InterPro" id="IPR002088">
    <property type="entry name" value="Prenyl_trans_a"/>
</dbReference>
<dbReference type="PROSITE" id="PS50293">
    <property type="entry name" value="TPR_REGION"/>
    <property type="match status" value="2"/>
</dbReference>
<dbReference type="RefSeq" id="WP_211532273.1">
    <property type="nucleotide sequence ID" value="NZ_CP058560.1"/>
</dbReference>
<dbReference type="Pfam" id="PF14559">
    <property type="entry name" value="TPR_19"/>
    <property type="match status" value="2"/>
</dbReference>
<protein>
    <submittedName>
        <fullName evidence="4">Tetratricopeptide repeat protein</fullName>
    </submittedName>
</protein>
<keyword evidence="2 3" id="KW-0802">TPR repeat</keyword>
<accession>A0A8T8K441</accession>
<dbReference type="OrthoDB" id="66915at2157"/>
<feature type="repeat" description="TPR" evidence="3">
    <location>
        <begin position="3"/>
        <end position="36"/>
    </location>
</feature>
<dbReference type="InterPro" id="IPR019734">
    <property type="entry name" value="TPR_rpt"/>
</dbReference>
<evidence type="ECO:0000256" key="2">
    <source>
        <dbReference type="ARBA" id="ARBA00022803"/>
    </source>
</evidence>
<dbReference type="Pfam" id="PF00515">
    <property type="entry name" value="TPR_1"/>
    <property type="match status" value="1"/>
</dbReference>
<dbReference type="Gene3D" id="1.25.40.10">
    <property type="entry name" value="Tetratricopeptide repeat domain"/>
    <property type="match status" value="3"/>
</dbReference>
<dbReference type="GO" id="GO:0008318">
    <property type="term" value="F:protein prenyltransferase activity"/>
    <property type="evidence" value="ECO:0007669"/>
    <property type="project" value="InterPro"/>
</dbReference>
<keyword evidence="1" id="KW-0677">Repeat</keyword>
<dbReference type="PANTHER" id="PTHR44858">
    <property type="entry name" value="TETRATRICOPEPTIDE REPEAT PROTEIN 6"/>
    <property type="match status" value="1"/>
</dbReference>
<feature type="repeat" description="TPR" evidence="3">
    <location>
        <begin position="273"/>
        <end position="306"/>
    </location>
</feature>
<feature type="repeat" description="TPR" evidence="3">
    <location>
        <begin position="171"/>
        <end position="204"/>
    </location>
</feature>
<feature type="repeat" description="TPR" evidence="3">
    <location>
        <begin position="137"/>
        <end position="170"/>
    </location>
</feature>
<dbReference type="Pfam" id="PF13181">
    <property type="entry name" value="TPR_8"/>
    <property type="match status" value="2"/>
</dbReference>
<feature type="repeat" description="TPR" evidence="3">
    <location>
        <begin position="70"/>
        <end position="103"/>
    </location>
</feature>
<sequence>MKARKFYQQAIKSQKKEEYPEALILFQKALEIDPGCYKAHTERGYVYGNMEDFKEALKSFDSSLNIKITPHGLYGKALTLYHLQEYTDAMLYFQKVVDIEPNEWAYFYIASCHFYSGEFELALKSLNEAILLNSEFKQAWNDKGVIYSILKNDEKALDSFQQVLEIDPDYLSAIYNMGTTLADSGNYPEALEYLNKFLEKDPENFKALLYKANVLFFMDLPEDALNYFEEALIQNPDSPEAWNYKGCVLSSLGKSKEAITSFKRAIKSSPEYVAAYLNLANVYKELNMLENAKKSLDKVLKISPDNEEALKENESLKMNN</sequence>
<dbReference type="EMBL" id="CP058560">
    <property type="protein sequence ID" value="QUH23316.1"/>
    <property type="molecule type" value="Genomic_DNA"/>
</dbReference>
<dbReference type="KEGG" id="meme:HYG87_05860"/>
<keyword evidence="5" id="KW-1185">Reference proteome</keyword>
<gene>
    <name evidence="4" type="ORF">HYG87_05860</name>
</gene>
<dbReference type="PROSITE" id="PS50005">
    <property type="entry name" value="TPR"/>
    <property type="match status" value="6"/>
</dbReference>
<evidence type="ECO:0000313" key="4">
    <source>
        <dbReference type="EMBL" id="QUH23316.1"/>
    </source>
</evidence>
<dbReference type="SMART" id="SM00028">
    <property type="entry name" value="TPR"/>
    <property type="match status" value="9"/>
</dbReference>
<dbReference type="GeneID" id="64820271"/>
<name>A0A8T8K441_9EURY</name>
<dbReference type="PROSITE" id="PS51147">
    <property type="entry name" value="PFTA"/>
    <property type="match status" value="1"/>
</dbReference>
<reference evidence="4" key="1">
    <citation type="submission" date="2020-07" db="EMBL/GenBank/DDBJ databases">
        <title>Methanobacterium. sp. MethCan genome.</title>
        <authorList>
            <person name="Postec A."/>
            <person name="Quemeneur M."/>
        </authorList>
    </citation>
    <scope>NUCLEOTIDE SEQUENCE</scope>
    <source>
        <strain evidence="4">MethCAN</strain>
    </source>
</reference>
<evidence type="ECO:0000256" key="1">
    <source>
        <dbReference type="ARBA" id="ARBA00022737"/>
    </source>
</evidence>
<organism evidence="4 5">
    <name type="scientific">Methanobacterium alkalithermotolerans</name>
    <dbReference type="NCBI Taxonomy" id="2731220"/>
    <lineage>
        <taxon>Archaea</taxon>
        <taxon>Methanobacteriati</taxon>
        <taxon>Methanobacteriota</taxon>
        <taxon>Methanomada group</taxon>
        <taxon>Methanobacteria</taxon>
        <taxon>Methanobacteriales</taxon>
        <taxon>Methanobacteriaceae</taxon>
        <taxon>Methanobacterium</taxon>
    </lineage>
</organism>
<dbReference type="InterPro" id="IPR050498">
    <property type="entry name" value="Ycf3"/>
</dbReference>
<feature type="repeat" description="TPR" evidence="3">
    <location>
        <begin position="239"/>
        <end position="272"/>
    </location>
</feature>
<evidence type="ECO:0000313" key="5">
    <source>
        <dbReference type="Proteomes" id="UP000681041"/>
    </source>
</evidence>
<evidence type="ECO:0000256" key="3">
    <source>
        <dbReference type="PROSITE-ProRule" id="PRU00339"/>
    </source>
</evidence>
<proteinExistence type="predicted"/>
<dbReference type="Proteomes" id="UP000681041">
    <property type="component" value="Chromosome"/>
</dbReference>
<dbReference type="SUPFAM" id="SSF48452">
    <property type="entry name" value="TPR-like"/>
    <property type="match status" value="1"/>
</dbReference>